<keyword evidence="1 6" id="KW-0597">Phosphoprotein</keyword>
<evidence type="ECO:0000256" key="7">
    <source>
        <dbReference type="RuleBase" id="RU003800"/>
    </source>
</evidence>
<comment type="catalytic activity">
    <reaction evidence="6 7">
        <text>[phosphate](n) + ATP = [phosphate](n+1) + ADP</text>
        <dbReference type="Rhea" id="RHEA:19573"/>
        <dbReference type="Rhea" id="RHEA-COMP:9859"/>
        <dbReference type="Rhea" id="RHEA-COMP:14280"/>
        <dbReference type="ChEBI" id="CHEBI:16838"/>
        <dbReference type="ChEBI" id="CHEBI:30616"/>
        <dbReference type="ChEBI" id="CHEBI:456216"/>
        <dbReference type="EC" id="2.7.4.1"/>
    </reaction>
</comment>
<feature type="domain" description="Polyphosphate kinase C-terminal" evidence="10">
    <location>
        <begin position="514"/>
        <end position="688"/>
    </location>
</feature>
<accession>A0A918VNI7</accession>
<dbReference type="GO" id="GO:0005524">
    <property type="term" value="F:ATP binding"/>
    <property type="evidence" value="ECO:0007669"/>
    <property type="project" value="UniProtKB-KW"/>
</dbReference>
<dbReference type="PANTHER" id="PTHR30218:SF0">
    <property type="entry name" value="POLYPHOSPHATE KINASE"/>
    <property type="match status" value="1"/>
</dbReference>
<keyword evidence="2 6" id="KW-0808">Transferase</keyword>
<feature type="active site" description="Phosphohistidine intermediate" evidence="6">
    <location>
        <position position="446"/>
    </location>
</feature>
<keyword evidence="6" id="KW-0460">Magnesium</keyword>
<evidence type="ECO:0000259" key="10">
    <source>
        <dbReference type="Pfam" id="PF13090"/>
    </source>
</evidence>
<dbReference type="GO" id="GO:0009358">
    <property type="term" value="C:polyphosphate kinase complex"/>
    <property type="evidence" value="ECO:0007669"/>
    <property type="project" value="InterPro"/>
</dbReference>
<dbReference type="PANTHER" id="PTHR30218">
    <property type="entry name" value="POLYPHOSPHATE KINASE"/>
    <property type="match status" value="1"/>
</dbReference>
<evidence type="ECO:0000259" key="9">
    <source>
        <dbReference type="Pfam" id="PF13089"/>
    </source>
</evidence>
<feature type="binding site" evidence="6">
    <location>
        <position position="416"/>
    </location>
    <ligand>
        <name>Mg(2+)</name>
        <dbReference type="ChEBI" id="CHEBI:18420"/>
    </ligand>
</feature>
<dbReference type="SUPFAM" id="SSF140356">
    <property type="entry name" value="PPK N-terminal domain-like"/>
    <property type="match status" value="1"/>
</dbReference>
<keyword evidence="13" id="KW-1185">Reference proteome</keyword>
<feature type="domain" description="Polyphosphate kinase C-terminal" evidence="11">
    <location>
        <begin position="342"/>
        <end position="505"/>
    </location>
</feature>
<name>A0A918VNI7_9GAMM</name>
<evidence type="ECO:0000256" key="6">
    <source>
        <dbReference type="HAMAP-Rule" id="MF_00347"/>
    </source>
</evidence>
<evidence type="ECO:0000259" key="11">
    <source>
        <dbReference type="Pfam" id="PF17941"/>
    </source>
</evidence>
<dbReference type="Pfam" id="PF13090">
    <property type="entry name" value="PP_kinase_C"/>
    <property type="match status" value="1"/>
</dbReference>
<dbReference type="EC" id="2.7.4.1" evidence="6 7"/>
<keyword evidence="4 6" id="KW-0418">Kinase</keyword>
<dbReference type="GO" id="GO:0008976">
    <property type="term" value="F:polyphosphate kinase activity"/>
    <property type="evidence" value="ECO:0007669"/>
    <property type="project" value="UniProtKB-UniRule"/>
</dbReference>
<dbReference type="Pfam" id="PF02503">
    <property type="entry name" value="PP_kinase"/>
    <property type="match status" value="1"/>
</dbReference>
<dbReference type="AlphaFoldDB" id="A0A918VNI7"/>
<evidence type="ECO:0000313" key="12">
    <source>
        <dbReference type="EMBL" id="GHA15290.1"/>
    </source>
</evidence>
<dbReference type="NCBIfam" id="NF003921">
    <property type="entry name" value="PRK05443.2-2"/>
    <property type="match status" value="1"/>
</dbReference>
<keyword evidence="6" id="KW-0479">Metal-binding</keyword>
<dbReference type="EMBL" id="BMXA01000005">
    <property type="protein sequence ID" value="GHA15290.1"/>
    <property type="molecule type" value="Genomic_DNA"/>
</dbReference>
<protein>
    <recommendedName>
        <fullName evidence="6 7">Polyphosphate kinase</fullName>
        <ecNumber evidence="6 7">2.7.4.1</ecNumber>
    </recommendedName>
    <alternativeName>
        <fullName evidence="6">ATP-polyphosphate phosphotransferase</fullName>
    </alternativeName>
    <alternativeName>
        <fullName evidence="6">Polyphosphoric acid kinase</fullName>
    </alternativeName>
</protein>
<dbReference type="Gene3D" id="3.30.1840.10">
    <property type="entry name" value="Polyphosphate kinase middle domain"/>
    <property type="match status" value="1"/>
</dbReference>
<dbReference type="NCBIfam" id="NF003918">
    <property type="entry name" value="PRK05443.1-2"/>
    <property type="match status" value="1"/>
</dbReference>
<dbReference type="Pfam" id="PF17941">
    <property type="entry name" value="PP_kinase_C_1"/>
    <property type="match status" value="1"/>
</dbReference>
<sequence length="699" mass="79151">MNDLTVIPSNTTTQNTPQFLNTELSLLSFHERVLSMALDTRVPLLERLKFLCIFSSNMDEFFEIRVSGLKAMAQSAVANESVDGMTPQIALDKISERAHRLVDLQYKTLNQQVLPELQDYGIQFVEEHEWTSGQAKWIRAYFKREVLPILTPIRLDPAHPFPLTINKGLSIVVDLHDPDRDDAHNIAIVPAPRALPRYIRLPPELCIKEYEYVYLASIIQANIRKLFSNVKVLGCYQFRITRNSDLYVDLEAVEDLARTLEGELPRRLYGEAIRLELSANCPKKILNFLKDRFQISDQYIYLVDGPANLNRLITLPDLVNRPQIKYQGFAPSAPDNLTQQNNIFDTISHGDVLLHHPFQSFAPVVELLRQAANDPDVLVIKQTLYRTGSESVLVELLEDAARAGKEVTVIVELMARFDEQNNLDTAHKLQSAGAHVVYGMVGKKTHAKMLMIVRRERKKLRRYVHLGTGNYHQGNTRIYTDYGLITNDKDITQDVHELFMQLTTQGPNPPLARLFQSPAGISDMLVKRIQREAEHARQGLDSHVIIKANGLSSPVVIHAMYDASQAGVKIELIIRGICCLRPGVEGLSENITVRSVVGRFLEHGRVFYFLNAAAESELYLSSADLMPRNLRNRIEQCTPILDTNIKATILDDLQAYLADNSNAWLMQANGKYIQAIPADPEDPSFNAQQSLLERHADEY</sequence>
<feature type="domain" description="Polyphosphate kinase middle" evidence="8">
    <location>
        <begin position="134"/>
        <end position="314"/>
    </location>
</feature>
<evidence type="ECO:0000256" key="4">
    <source>
        <dbReference type="ARBA" id="ARBA00022777"/>
    </source>
</evidence>
<dbReference type="NCBIfam" id="NF003917">
    <property type="entry name" value="PRK05443.1-1"/>
    <property type="match status" value="1"/>
</dbReference>
<dbReference type="SUPFAM" id="SSF143724">
    <property type="entry name" value="PHP14-like"/>
    <property type="match status" value="1"/>
</dbReference>
<proteinExistence type="inferred from homology"/>
<evidence type="ECO:0000256" key="5">
    <source>
        <dbReference type="ARBA" id="ARBA00022840"/>
    </source>
</evidence>
<feature type="binding site" evidence="6">
    <location>
        <position position="57"/>
    </location>
    <ligand>
        <name>ATP</name>
        <dbReference type="ChEBI" id="CHEBI:30616"/>
    </ligand>
</feature>
<reference evidence="12" key="1">
    <citation type="journal article" date="2014" name="Int. J. Syst. Evol. Microbiol.">
        <title>Complete genome sequence of Corynebacterium casei LMG S-19264T (=DSM 44701T), isolated from a smear-ripened cheese.</title>
        <authorList>
            <consortium name="US DOE Joint Genome Institute (JGI-PGF)"/>
            <person name="Walter F."/>
            <person name="Albersmeier A."/>
            <person name="Kalinowski J."/>
            <person name="Ruckert C."/>
        </authorList>
    </citation>
    <scope>NUCLEOTIDE SEQUENCE</scope>
    <source>
        <strain evidence="12">KCTC 12711</strain>
    </source>
</reference>
<keyword evidence="5 6" id="KW-0067">ATP-binding</keyword>
<feature type="binding site" evidence="6">
    <location>
        <position position="575"/>
    </location>
    <ligand>
        <name>ATP</name>
        <dbReference type="ChEBI" id="CHEBI:30616"/>
    </ligand>
</feature>
<evidence type="ECO:0000256" key="2">
    <source>
        <dbReference type="ARBA" id="ARBA00022679"/>
    </source>
</evidence>
<dbReference type="NCBIfam" id="TIGR03705">
    <property type="entry name" value="poly_P_kin"/>
    <property type="match status" value="1"/>
</dbReference>
<dbReference type="Gene3D" id="1.20.58.310">
    <property type="entry name" value="Polyphosphate kinase N-terminal domain"/>
    <property type="match status" value="1"/>
</dbReference>
<feature type="binding site" evidence="6">
    <location>
        <position position="386"/>
    </location>
    <ligand>
        <name>Mg(2+)</name>
        <dbReference type="ChEBI" id="CHEBI:18420"/>
    </ligand>
</feature>
<comment type="similarity">
    <text evidence="6 7">Belongs to the polyphosphate kinase 1 (PPK1) family.</text>
</comment>
<dbReference type="InterPro" id="IPR003414">
    <property type="entry name" value="PP_kinase"/>
</dbReference>
<dbReference type="GO" id="GO:0006799">
    <property type="term" value="P:polyphosphate biosynthetic process"/>
    <property type="evidence" value="ECO:0007669"/>
    <property type="project" value="UniProtKB-UniRule"/>
</dbReference>
<dbReference type="Gene3D" id="3.30.870.10">
    <property type="entry name" value="Endonuclease Chain A"/>
    <property type="match status" value="2"/>
</dbReference>
<dbReference type="SUPFAM" id="SSF56024">
    <property type="entry name" value="Phospholipase D/nuclease"/>
    <property type="match status" value="2"/>
</dbReference>
<dbReference type="RefSeq" id="WP_189402001.1">
    <property type="nucleotide sequence ID" value="NZ_BMXA01000005.1"/>
</dbReference>
<comment type="function">
    <text evidence="6 7">Catalyzes the reversible transfer of the terminal phosphate of ATP to form a long-chain polyphosphate (polyP).</text>
</comment>
<comment type="PTM">
    <text evidence="6 7">An intermediate of this reaction is the autophosphorylated ppk in which a phosphate is covalently linked to a histidine residue through a N-P bond.</text>
</comment>
<gene>
    <name evidence="6 12" type="primary">ppk</name>
    <name evidence="12" type="ORF">GCM10008090_26060</name>
</gene>
<comment type="caution">
    <text evidence="12">The sequence shown here is derived from an EMBL/GenBank/DDBJ whole genome shotgun (WGS) entry which is preliminary data.</text>
</comment>
<dbReference type="InterPro" id="IPR025198">
    <property type="entry name" value="PPK_N_dom"/>
</dbReference>
<dbReference type="Pfam" id="PF13089">
    <property type="entry name" value="PP_kinase_N"/>
    <property type="match status" value="1"/>
</dbReference>
<dbReference type="PIRSF" id="PIRSF015589">
    <property type="entry name" value="PP_kinase"/>
    <property type="match status" value="1"/>
</dbReference>
<feature type="binding site" evidence="6">
    <location>
        <position position="479"/>
    </location>
    <ligand>
        <name>ATP</name>
        <dbReference type="ChEBI" id="CHEBI:30616"/>
    </ligand>
</feature>
<dbReference type="CDD" id="cd09168">
    <property type="entry name" value="PLDc_PaPPK1_C2_like"/>
    <property type="match status" value="1"/>
</dbReference>
<organism evidence="12 13">
    <name type="scientific">Arenicella chitinivorans</name>
    <dbReference type="NCBI Taxonomy" id="1329800"/>
    <lineage>
        <taxon>Bacteria</taxon>
        <taxon>Pseudomonadati</taxon>
        <taxon>Pseudomonadota</taxon>
        <taxon>Gammaproteobacteria</taxon>
        <taxon>Arenicellales</taxon>
        <taxon>Arenicellaceae</taxon>
        <taxon>Arenicella</taxon>
    </lineage>
</organism>
<dbReference type="InterPro" id="IPR024953">
    <property type="entry name" value="PP_kinase_middle"/>
</dbReference>
<dbReference type="InterPro" id="IPR036830">
    <property type="entry name" value="PP_kinase_middle_dom_sf"/>
</dbReference>
<evidence type="ECO:0000313" key="13">
    <source>
        <dbReference type="Proteomes" id="UP000614811"/>
    </source>
</evidence>
<dbReference type="InterPro" id="IPR025200">
    <property type="entry name" value="PPK_C_dom2"/>
</dbReference>
<comment type="cofactor">
    <cofactor evidence="6">
        <name>Mg(2+)</name>
        <dbReference type="ChEBI" id="CHEBI:18420"/>
    </cofactor>
</comment>
<evidence type="ECO:0000256" key="1">
    <source>
        <dbReference type="ARBA" id="ARBA00022553"/>
    </source>
</evidence>
<dbReference type="GO" id="GO:0046872">
    <property type="term" value="F:metal ion binding"/>
    <property type="evidence" value="ECO:0007669"/>
    <property type="project" value="UniProtKB-KW"/>
</dbReference>
<reference evidence="12" key="2">
    <citation type="submission" date="2020-09" db="EMBL/GenBank/DDBJ databases">
        <authorList>
            <person name="Sun Q."/>
            <person name="Kim S."/>
        </authorList>
    </citation>
    <scope>NUCLEOTIDE SEQUENCE</scope>
    <source>
        <strain evidence="12">KCTC 12711</strain>
    </source>
</reference>
<evidence type="ECO:0000259" key="8">
    <source>
        <dbReference type="Pfam" id="PF02503"/>
    </source>
</evidence>
<dbReference type="InterPro" id="IPR041108">
    <property type="entry name" value="PP_kinase_C_1"/>
</dbReference>
<dbReference type="HAMAP" id="MF_00347">
    <property type="entry name" value="Polyphosphate_kinase"/>
    <property type="match status" value="1"/>
</dbReference>
<evidence type="ECO:0000256" key="3">
    <source>
        <dbReference type="ARBA" id="ARBA00022741"/>
    </source>
</evidence>
<dbReference type="InterPro" id="IPR036832">
    <property type="entry name" value="PPK_N_dom_sf"/>
</dbReference>
<feature type="domain" description="Polyphosphate kinase N-terminal" evidence="9">
    <location>
        <begin position="19"/>
        <end position="124"/>
    </location>
</feature>
<keyword evidence="3 6" id="KW-0547">Nucleotide-binding</keyword>
<dbReference type="Proteomes" id="UP000614811">
    <property type="component" value="Unassembled WGS sequence"/>
</dbReference>
<feature type="binding site" evidence="6">
    <location>
        <position position="603"/>
    </location>
    <ligand>
        <name>ATP</name>
        <dbReference type="ChEBI" id="CHEBI:30616"/>
    </ligand>
</feature>